<accession>A0A0S4KQU5</accession>
<organism evidence="1 2">
    <name type="scientific">Candidatus Nitrospira inopinata</name>
    <dbReference type="NCBI Taxonomy" id="1715989"/>
    <lineage>
        <taxon>Bacteria</taxon>
        <taxon>Pseudomonadati</taxon>
        <taxon>Nitrospirota</taxon>
        <taxon>Nitrospiria</taxon>
        <taxon>Nitrospirales</taxon>
        <taxon>Nitrospiraceae</taxon>
        <taxon>Nitrospira</taxon>
    </lineage>
</organism>
<dbReference type="KEGG" id="nio:NITINOP_0746"/>
<dbReference type="EMBL" id="LN885086">
    <property type="protein sequence ID" value="CUQ65721.1"/>
    <property type="molecule type" value="Genomic_DNA"/>
</dbReference>
<name>A0A0S4KQU5_9BACT</name>
<sequence length="127" mass="13316">MMRKDTTTLSYGGIRGRTLSALFLSGILAASLAAAVPIMSHAGEVIQRTVRGTVVATNVEANPQIIVVKVVLPSKEEMIVGARVSADTKITKGKQAAQLADLKAGQTAEVTYLKTSDGLLAQSIRAH</sequence>
<protein>
    <recommendedName>
        <fullName evidence="3">DUF5666 domain-containing protein</fullName>
    </recommendedName>
</protein>
<dbReference type="Proteomes" id="UP000066284">
    <property type="component" value="Chromosome 1"/>
</dbReference>
<evidence type="ECO:0008006" key="3">
    <source>
        <dbReference type="Google" id="ProtNLM"/>
    </source>
</evidence>
<proteinExistence type="predicted"/>
<dbReference type="AlphaFoldDB" id="A0A0S4KQU5"/>
<reference evidence="2" key="1">
    <citation type="submission" date="2015-09" db="EMBL/GenBank/DDBJ databases">
        <authorList>
            <person name="Daims H."/>
        </authorList>
    </citation>
    <scope>NUCLEOTIDE SEQUENCE [LARGE SCALE GENOMIC DNA]</scope>
</reference>
<evidence type="ECO:0000313" key="2">
    <source>
        <dbReference type="Proteomes" id="UP000066284"/>
    </source>
</evidence>
<dbReference type="RefSeq" id="WP_158023179.1">
    <property type="nucleotide sequence ID" value="NZ_LN885086.1"/>
</dbReference>
<gene>
    <name evidence="1" type="ORF">NITINOP_0746</name>
</gene>
<dbReference type="STRING" id="1715989.NITINOP_0746"/>
<evidence type="ECO:0000313" key="1">
    <source>
        <dbReference type="EMBL" id="CUQ65721.1"/>
    </source>
</evidence>
<keyword evidence="2" id="KW-1185">Reference proteome</keyword>